<gene>
    <name evidence="1" type="ORF">S01H4_32886</name>
</gene>
<proteinExistence type="predicted"/>
<accession>X1B3I5</accession>
<organism evidence="1">
    <name type="scientific">marine sediment metagenome</name>
    <dbReference type="NCBI Taxonomy" id="412755"/>
    <lineage>
        <taxon>unclassified sequences</taxon>
        <taxon>metagenomes</taxon>
        <taxon>ecological metagenomes</taxon>
    </lineage>
</organism>
<protein>
    <submittedName>
        <fullName evidence="1">Uncharacterized protein</fullName>
    </submittedName>
</protein>
<sequence>MGKRINYEFLYGINPVYSVLTKNSGIRKIYEIILNKNKKSSSRIKEIILKAK</sequence>
<name>X1B3I5_9ZZZZ</name>
<dbReference type="AlphaFoldDB" id="X1B3I5"/>
<reference evidence="1" key="1">
    <citation type="journal article" date="2014" name="Front. Microbiol.">
        <title>High frequency of phylogenetically diverse reductive dehalogenase-homologous genes in deep subseafloor sedimentary metagenomes.</title>
        <authorList>
            <person name="Kawai M."/>
            <person name="Futagami T."/>
            <person name="Toyoda A."/>
            <person name="Takaki Y."/>
            <person name="Nishi S."/>
            <person name="Hori S."/>
            <person name="Arai W."/>
            <person name="Tsubouchi T."/>
            <person name="Morono Y."/>
            <person name="Uchiyama I."/>
            <person name="Ito T."/>
            <person name="Fujiyama A."/>
            <person name="Inagaki F."/>
            <person name="Takami H."/>
        </authorList>
    </citation>
    <scope>NUCLEOTIDE SEQUENCE</scope>
    <source>
        <strain evidence="1">Expedition CK06-06</strain>
    </source>
</reference>
<feature type="non-terminal residue" evidence="1">
    <location>
        <position position="52"/>
    </location>
</feature>
<evidence type="ECO:0000313" key="1">
    <source>
        <dbReference type="EMBL" id="GAG75882.1"/>
    </source>
</evidence>
<dbReference type="InterPro" id="IPR029064">
    <property type="entry name" value="Ribosomal_eL30-like_sf"/>
</dbReference>
<comment type="caution">
    <text evidence="1">The sequence shown here is derived from an EMBL/GenBank/DDBJ whole genome shotgun (WGS) entry which is preliminary data.</text>
</comment>
<dbReference type="Gene3D" id="3.30.1330.30">
    <property type="match status" value="1"/>
</dbReference>
<dbReference type="EMBL" id="BART01017248">
    <property type="protein sequence ID" value="GAG75882.1"/>
    <property type="molecule type" value="Genomic_DNA"/>
</dbReference>